<protein>
    <submittedName>
        <fullName evidence="17">Cytochrome P450 2K1</fullName>
    </submittedName>
    <submittedName>
        <fullName evidence="15">Cytochrome P450 family 2 subfamily W member 1</fullName>
    </submittedName>
</protein>
<dbReference type="GeneID" id="100494410"/>
<dbReference type="GO" id="GO:0020037">
    <property type="term" value="F:heme binding"/>
    <property type="evidence" value="ECO:0000318"/>
    <property type="project" value="GO_Central"/>
</dbReference>
<dbReference type="OrthoDB" id="1844152at2759"/>
<feature type="binding site" description="axial binding residue" evidence="12">
    <location>
        <position position="442"/>
    </location>
    <ligand>
        <name>heme</name>
        <dbReference type="ChEBI" id="CHEBI:30413"/>
    </ligand>
    <ligandPart>
        <name>Fe</name>
        <dbReference type="ChEBI" id="CHEBI:18248"/>
    </ligandPart>
</feature>
<evidence type="ECO:0000313" key="17">
    <source>
        <dbReference type="RefSeq" id="XP_002941856.3"/>
    </source>
</evidence>
<dbReference type="Proteomes" id="UP000008143">
    <property type="component" value="Chromosome 9"/>
</dbReference>
<keyword evidence="10 13" id="KW-0503">Monooxygenase</keyword>
<reference evidence="15" key="1">
    <citation type="journal article" date="2010" name="Science">
        <title>The genome of the Western clawed frog Xenopus tropicalis.</title>
        <authorList>
            <person name="Hellsten U."/>
            <person name="Harland R.M."/>
            <person name="Gilchrist M.J."/>
            <person name="Hendrix D."/>
            <person name="Jurka J."/>
            <person name="Kapitonov V."/>
            <person name="Ovcharenko I."/>
            <person name="Putnam N.H."/>
            <person name="Shu S."/>
            <person name="Taher L."/>
            <person name="Blitz I.L."/>
            <person name="Blumberg B."/>
            <person name="Dichmann D.S."/>
            <person name="Dubchak I."/>
            <person name="Amaya E."/>
            <person name="Detter J.C."/>
            <person name="Fletcher R."/>
            <person name="Gerhard D.S."/>
            <person name="Goodstein D."/>
            <person name="Graves T."/>
            <person name="Grigoriev I.V."/>
            <person name="Grimwood J."/>
            <person name="Kawashima T."/>
            <person name="Lindquist E."/>
            <person name="Lucas S.M."/>
            <person name="Mead P.E."/>
            <person name="Mitros T."/>
            <person name="Ogino H."/>
            <person name="Ohta Y."/>
            <person name="Poliakov A.V."/>
            <person name="Pollet N."/>
            <person name="Robert J."/>
            <person name="Salamov A."/>
            <person name="Sater A.K."/>
            <person name="Schmutz J."/>
            <person name="Terry A."/>
            <person name="Vize P.D."/>
            <person name="Warren W.C."/>
            <person name="Wells D."/>
            <person name="Wills A."/>
            <person name="Wilson R.K."/>
            <person name="Zimmerman L.B."/>
            <person name="Zorn A.M."/>
            <person name="Grainger R."/>
            <person name="Grammer T."/>
            <person name="Khokha M.K."/>
            <person name="Richardson P.M."/>
            <person name="Rokhsar D.S."/>
        </authorList>
    </citation>
    <scope>NUCLEOTIDE SEQUENCE [LARGE SCALE GENOMIC DNA]</scope>
    <source>
        <strain evidence="15">Nigerian</strain>
    </source>
</reference>
<evidence type="ECO:0000256" key="6">
    <source>
        <dbReference type="ARBA" id="ARBA00022824"/>
    </source>
</evidence>
<dbReference type="GeneTree" id="ENSGT00940000162649"/>
<keyword evidence="7" id="KW-0492">Microsome</keyword>
<evidence type="ECO:0000313" key="16">
    <source>
        <dbReference type="Proteomes" id="UP000008143"/>
    </source>
</evidence>
<dbReference type="CTD" id="54905"/>
<evidence type="ECO:0000313" key="15">
    <source>
        <dbReference type="Ensembl" id="ENSXETP00000117061"/>
    </source>
</evidence>
<dbReference type="InterPro" id="IPR002401">
    <property type="entry name" value="Cyt_P450_E_grp-I"/>
</dbReference>
<dbReference type="RefSeq" id="XP_002941856.3">
    <property type="nucleotide sequence ID" value="XM_002941810.4"/>
</dbReference>
<keyword evidence="6" id="KW-0256">Endoplasmic reticulum</keyword>
<sequence length="505" mass="57415">MSYITHFVSTDILVYLATCITLLLYLLKGFKNSALKMPPGPAPFPFIGNLNILNLKKPFQSLMKLSEKYGEVFTVHFGPKKMVVLAGYKAVKDALVTQADDFGERAEMPIFSKLTHGNGIVFSNGESWKVIRRFTLSTLRDFGMGKRTIETRIQDELRPLIKLFKSHAGKPFDPKIILNSAVSNVICSIIFGKRFEYNDTTFLTLLQLLNENARLFGTPPLLLFNFYPLLGSILGAHKRVLRNTERLKHFFQNYINEHRAEFNANNITGFIDAYLLKQEQESSNAKTHFHDENLVYSVLDLFAAGTETSSTTLRWGFLLMMKYPEIQKKVQKEIKEVVRPGQLPKVEDRRNMPYTDAVIHEIQRFANIVPMNVSRATVRDVNFRGFLIPRGTEVIPMLTSVLYDNNHWKTPHEFNPQHFLDANGKFVQRDAFLPFSTGRRACVGESLAKMELFLFFTGLLQSFTLCPPAGVSGADLDLTPDIGFVLTPLPFMMCAIPNKQTPHFP</sequence>
<evidence type="ECO:0000256" key="7">
    <source>
        <dbReference type="ARBA" id="ARBA00022848"/>
    </source>
</evidence>
<dbReference type="PANTHER" id="PTHR24300">
    <property type="entry name" value="CYTOCHROME P450 508A4-RELATED"/>
    <property type="match status" value="1"/>
</dbReference>
<reference evidence="15" key="2">
    <citation type="submission" date="2021-03" db="UniProtKB">
        <authorList>
            <consortium name="Ensembl"/>
        </authorList>
    </citation>
    <scope>IDENTIFICATION</scope>
</reference>
<keyword evidence="4 12" id="KW-0349">Heme</keyword>
<comment type="cofactor">
    <cofactor evidence="1 12">
        <name>heme</name>
        <dbReference type="ChEBI" id="CHEBI:30413"/>
    </cofactor>
</comment>
<dbReference type="InterPro" id="IPR036396">
    <property type="entry name" value="Cyt_P450_sf"/>
</dbReference>
<dbReference type="CDD" id="cd11026">
    <property type="entry name" value="CYP2"/>
    <property type="match status" value="1"/>
</dbReference>
<dbReference type="GO" id="GO:0016712">
    <property type="term" value="F:oxidoreductase activity, acting on paired donors, with incorporation or reduction of molecular oxygen, reduced flavin or flavoprotein as one donor, and incorporation of one atom of oxygen"/>
    <property type="evidence" value="ECO:0000318"/>
    <property type="project" value="GO_Central"/>
</dbReference>
<dbReference type="InterPro" id="IPR001128">
    <property type="entry name" value="Cyt_P450"/>
</dbReference>
<dbReference type="KEGG" id="xtr:100494410"/>
<evidence type="ECO:0000256" key="10">
    <source>
        <dbReference type="ARBA" id="ARBA00023033"/>
    </source>
</evidence>
<dbReference type="SUPFAM" id="SSF48264">
    <property type="entry name" value="Cytochrome P450"/>
    <property type="match status" value="1"/>
</dbReference>
<evidence type="ECO:0000256" key="2">
    <source>
        <dbReference type="ARBA" id="ARBA00004524"/>
    </source>
</evidence>
<evidence type="ECO:0000256" key="13">
    <source>
        <dbReference type="RuleBase" id="RU000461"/>
    </source>
</evidence>
<keyword evidence="11 14" id="KW-0472">Membrane</keyword>
<dbReference type="GO" id="GO:0006805">
    <property type="term" value="P:xenobiotic metabolic process"/>
    <property type="evidence" value="ECO:0000318"/>
    <property type="project" value="GO_Central"/>
</dbReference>
<dbReference type="GO" id="GO:0046222">
    <property type="term" value="P:aflatoxin metabolic process"/>
    <property type="evidence" value="ECO:0007669"/>
    <property type="project" value="UniProtKB-ARBA"/>
</dbReference>
<accession>A0A803K9Y8</accession>
<dbReference type="AGR" id="Xenbase:XB-GENE-995949"/>
<keyword evidence="5 12" id="KW-0479">Metal-binding</keyword>
<feature type="transmembrane region" description="Helical" evidence="14">
    <location>
        <begin position="6"/>
        <end position="27"/>
    </location>
</feature>
<dbReference type="Gene3D" id="1.10.630.10">
    <property type="entry name" value="Cytochrome P450"/>
    <property type="match status" value="1"/>
</dbReference>
<evidence type="ECO:0000256" key="1">
    <source>
        <dbReference type="ARBA" id="ARBA00001971"/>
    </source>
</evidence>
<dbReference type="GO" id="GO:0006082">
    <property type="term" value="P:organic acid metabolic process"/>
    <property type="evidence" value="ECO:0000318"/>
    <property type="project" value="GO_Central"/>
</dbReference>
<evidence type="ECO:0000256" key="5">
    <source>
        <dbReference type="ARBA" id="ARBA00022723"/>
    </source>
</evidence>
<dbReference type="PROSITE" id="PS00086">
    <property type="entry name" value="CYTOCHROME_P450"/>
    <property type="match status" value="1"/>
</dbReference>
<dbReference type="Reactome" id="R-XTR-211981">
    <property type="pathway name" value="Xenobiotics"/>
</dbReference>
<dbReference type="OMA" id="KVSNTHI"/>
<organism evidence="15">
    <name type="scientific">Xenopus tropicalis</name>
    <name type="common">Western clawed frog</name>
    <name type="synonym">Silurana tropicalis</name>
    <dbReference type="NCBI Taxonomy" id="8364"/>
    <lineage>
        <taxon>Eukaryota</taxon>
        <taxon>Metazoa</taxon>
        <taxon>Chordata</taxon>
        <taxon>Craniata</taxon>
        <taxon>Vertebrata</taxon>
        <taxon>Euteleostomi</taxon>
        <taxon>Amphibia</taxon>
        <taxon>Batrachia</taxon>
        <taxon>Anura</taxon>
        <taxon>Pipoidea</taxon>
        <taxon>Pipidae</taxon>
        <taxon>Xenopodinae</taxon>
        <taxon>Xenopus</taxon>
        <taxon>Silurana</taxon>
    </lineage>
</organism>
<dbReference type="PANTHER" id="PTHR24300:SF395">
    <property type="entry name" value="CYTOCHROME P450, FAMILY 2, SUBFAMILY AC, POLYPEPTIDE 7"/>
    <property type="match status" value="1"/>
</dbReference>
<dbReference type="Reactome" id="R-XTR-211958">
    <property type="pathway name" value="Miscellaneous substrates"/>
</dbReference>
<dbReference type="GO" id="GO:0005737">
    <property type="term" value="C:cytoplasm"/>
    <property type="evidence" value="ECO:0000318"/>
    <property type="project" value="GO_Central"/>
</dbReference>
<evidence type="ECO:0000256" key="12">
    <source>
        <dbReference type="PIRSR" id="PIRSR602401-1"/>
    </source>
</evidence>
<evidence type="ECO:0000256" key="4">
    <source>
        <dbReference type="ARBA" id="ARBA00022617"/>
    </source>
</evidence>
<dbReference type="Ensembl" id="ENSXETT00000114670">
    <property type="protein sequence ID" value="ENSXETP00000117061"/>
    <property type="gene ID" value="ENSXETG00000047999"/>
</dbReference>
<dbReference type="InterPro" id="IPR017972">
    <property type="entry name" value="Cyt_P450_CS"/>
</dbReference>
<keyword evidence="8 13" id="KW-0560">Oxidoreductase</keyword>
<dbReference type="InterPro" id="IPR008069">
    <property type="entry name" value="Cyt_P450_E_grp-I_CYP2D-like"/>
</dbReference>
<dbReference type="AlphaFoldDB" id="A0A803K9Y8"/>
<dbReference type="PRINTS" id="PR01686">
    <property type="entry name" value="EP450ICYP2D"/>
</dbReference>
<dbReference type="Pfam" id="PF00067">
    <property type="entry name" value="p450"/>
    <property type="match status" value="1"/>
</dbReference>
<evidence type="ECO:0000256" key="9">
    <source>
        <dbReference type="ARBA" id="ARBA00023004"/>
    </source>
</evidence>
<evidence type="ECO:0000256" key="3">
    <source>
        <dbReference type="ARBA" id="ARBA00010617"/>
    </source>
</evidence>
<evidence type="ECO:0000313" key="18">
    <source>
        <dbReference type="Xenbase" id="XB-GENE-995949"/>
    </source>
</evidence>
<dbReference type="FunFam" id="1.10.630.10:FF:000010">
    <property type="entry name" value="cytochrome P450 2W1 isoform X2"/>
    <property type="match status" value="1"/>
</dbReference>
<keyword evidence="14" id="KW-1133">Transmembrane helix</keyword>
<evidence type="ECO:0000256" key="14">
    <source>
        <dbReference type="SAM" id="Phobius"/>
    </source>
</evidence>
<proteinExistence type="inferred from homology"/>
<comment type="subcellular location">
    <subcellularLocation>
        <location evidence="2">Microsome membrane</location>
    </subcellularLocation>
</comment>
<reference evidence="17" key="3">
    <citation type="submission" date="2025-04" db="UniProtKB">
        <authorList>
            <consortium name="RefSeq"/>
        </authorList>
    </citation>
    <scope>IDENTIFICATION</scope>
    <source>
        <strain evidence="17">Nigerian</strain>
        <tissue evidence="17">Liver and blood</tissue>
    </source>
</reference>
<dbReference type="PRINTS" id="PR00385">
    <property type="entry name" value="P450"/>
</dbReference>
<gene>
    <name evidence="15 17 18" type="primary">cyp2w1</name>
</gene>
<dbReference type="GO" id="GO:0005506">
    <property type="term" value="F:iron ion binding"/>
    <property type="evidence" value="ECO:0007669"/>
    <property type="project" value="InterPro"/>
</dbReference>
<dbReference type="Xenbase" id="XB-GENE-995949">
    <property type="gene designation" value="cyp2w1"/>
</dbReference>
<keyword evidence="9 12" id="KW-0408">Iron</keyword>
<dbReference type="PRINTS" id="PR00463">
    <property type="entry name" value="EP450I"/>
</dbReference>
<comment type="similarity">
    <text evidence="3 13">Belongs to the cytochrome P450 family.</text>
</comment>
<evidence type="ECO:0000256" key="11">
    <source>
        <dbReference type="ARBA" id="ARBA00023136"/>
    </source>
</evidence>
<dbReference type="InterPro" id="IPR050182">
    <property type="entry name" value="Cytochrome_P450_fam2"/>
</dbReference>
<evidence type="ECO:0000256" key="8">
    <source>
        <dbReference type="ARBA" id="ARBA00023002"/>
    </source>
</evidence>
<keyword evidence="14" id="KW-0812">Transmembrane</keyword>
<name>A0A803K9Y8_XENTR</name>
<keyword evidence="16" id="KW-1185">Reference proteome</keyword>